<accession>A0A8J4U626</accession>
<dbReference type="AlphaFoldDB" id="A0A8J4U626"/>
<feature type="non-terminal residue" evidence="2">
    <location>
        <position position="116"/>
    </location>
</feature>
<evidence type="ECO:0000313" key="3">
    <source>
        <dbReference type="Proteomes" id="UP000727407"/>
    </source>
</evidence>
<dbReference type="InterPro" id="IPR039015">
    <property type="entry name" value="ENDOD1"/>
</dbReference>
<keyword evidence="2" id="KW-0378">Hydrolase</keyword>
<comment type="caution">
    <text evidence="2">The sequence shown here is derived from an EMBL/GenBank/DDBJ whole genome shotgun (WGS) entry which is preliminary data.</text>
</comment>
<sequence length="116" mass="13738">VQICPLHTPQLCVRMKLVALVLLLSAFSSLILMEVVKDFKSKCSDFFMPNPENQNDVIIPTVIMNNTYKMICQRWKNRYRFATLYDTVRRIPVYSAYTFFHKVNTTRSKVWRTEPQ</sequence>
<dbReference type="PANTHER" id="PTHR21472">
    <property type="entry name" value="ENDONUCLEASE DOMAIN-CONTAINING 1 PROTEIN ENDOD1"/>
    <property type="match status" value="1"/>
</dbReference>
<protein>
    <submittedName>
        <fullName evidence="2">Endonuclease domain-containing 1 protein-like</fullName>
    </submittedName>
</protein>
<evidence type="ECO:0000256" key="1">
    <source>
        <dbReference type="SAM" id="Phobius"/>
    </source>
</evidence>
<feature type="transmembrane region" description="Helical" evidence="1">
    <location>
        <begin position="17"/>
        <end position="36"/>
    </location>
</feature>
<dbReference type="SUPFAM" id="SSF54060">
    <property type="entry name" value="His-Me finger endonucleases"/>
    <property type="match status" value="1"/>
</dbReference>
<organism evidence="2 3">
    <name type="scientific">Clarias magur</name>
    <name type="common">Asian catfish</name>
    <name type="synonym">Macropteronotus magur</name>
    <dbReference type="NCBI Taxonomy" id="1594786"/>
    <lineage>
        <taxon>Eukaryota</taxon>
        <taxon>Metazoa</taxon>
        <taxon>Chordata</taxon>
        <taxon>Craniata</taxon>
        <taxon>Vertebrata</taxon>
        <taxon>Euteleostomi</taxon>
        <taxon>Actinopterygii</taxon>
        <taxon>Neopterygii</taxon>
        <taxon>Teleostei</taxon>
        <taxon>Ostariophysi</taxon>
        <taxon>Siluriformes</taxon>
        <taxon>Clariidae</taxon>
        <taxon>Clarias</taxon>
    </lineage>
</organism>
<dbReference type="Proteomes" id="UP000727407">
    <property type="component" value="Unassembled WGS sequence"/>
</dbReference>
<keyword evidence="1" id="KW-0812">Transmembrane</keyword>
<feature type="non-terminal residue" evidence="2">
    <location>
        <position position="1"/>
    </location>
</feature>
<keyword evidence="1" id="KW-0472">Membrane</keyword>
<dbReference type="Gene3D" id="3.40.570.10">
    <property type="entry name" value="Extracellular Endonuclease, subunit A"/>
    <property type="match status" value="1"/>
</dbReference>
<gene>
    <name evidence="2" type="ORF">DAT39_018506</name>
</gene>
<evidence type="ECO:0000313" key="2">
    <source>
        <dbReference type="EMBL" id="KAF5891789.1"/>
    </source>
</evidence>
<dbReference type="PANTHER" id="PTHR21472:SF26">
    <property type="entry name" value="ENDONUCLEASE DOMAIN CONTAINING 1"/>
    <property type="match status" value="1"/>
</dbReference>
<dbReference type="EMBL" id="QNUK01000554">
    <property type="protein sequence ID" value="KAF5891789.1"/>
    <property type="molecule type" value="Genomic_DNA"/>
</dbReference>
<keyword evidence="2" id="KW-0255">Endonuclease</keyword>
<proteinExistence type="predicted"/>
<reference evidence="2" key="1">
    <citation type="submission" date="2020-07" db="EMBL/GenBank/DDBJ databases">
        <title>Clarias magur genome sequencing, assembly and annotation.</title>
        <authorList>
            <person name="Kushwaha B."/>
            <person name="Kumar R."/>
            <person name="Das P."/>
            <person name="Joshi C.G."/>
            <person name="Kumar D."/>
            <person name="Nagpure N.S."/>
            <person name="Pandey M."/>
            <person name="Agarwal S."/>
            <person name="Srivastava S."/>
            <person name="Singh M."/>
            <person name="Sahoo L."/>
            <person name="Jayasankar P."/>
            <person name="Meher P.K."/>
            <person name="Koringa P.G."/>
            <person name="Iquebal M.A."/>
            <person name="Das S.P."/>
            <person name="Bit A."/>
            <person name="Patnaik S."/>
            <person name="Patel N."/>
            <person name="Shah T.M."/>
            <person name="Hinsu A."/>
            <person name="Jena J.K."/>
        </authorList>
    </citation>
    <scope>NUCLEOTIDE SEQUENCE</scope>
    <source>
        <strain evidence="2">CIFAMagur01</strain>
        <tissue evidence="2">Testis</tissue>
    </source>
</reference>
<dbReference type="InterPro" id="IPR044925">
    <property type="entry name" value="His-Me_finger_sf"/>
</dbReference>
<name>A0A8J4U626_CLAMG</name>
<keyword evidence="1" id="KW-1133">Transmembrane helix</keyword>
<dbReference type="InterPro" id="IPR044929">
    <property type="entry name" value="DNA/RNA_non-sp_Endonuclease_sf"/>
</dbReference>
<dbReference type="OrthoDB" id="69221at2759"/>
<dbReference type="GO" id="GO:0004519">
    <property type="term" value="F:endonuclease activity"/>
    <property type="evidence" value="ECO:0007669"/>
    <property type="project" value="UniProtKB-KW"/>
</dbReference>
<keyword evidence="3" id="KW-1185">Reference proteome</keyword>
<keyword evidence="2" id="KW-0540">Nuclease</keyword>